<evidence type="ECO:0000313" key="10">
    <source>
        <dbReference type="EMBL" id="KAA8897665.1"/>
    </source>
</evidence>
<dbReference type="GO" id="GO:0044183">
    <property type="term" value="F:protein folding chaperone"/>
    <property type="evidence" value="ECO:0007669"/>
    <property type="project" value="TreeGrafter"/>
</dbReference>
<evidence type="ECO:0000313" key="11">
    <source>
        <dbReference type="Proteomes" id="UP000449547"/>
    </source>
</evidence>
<dbReference type="Proteomes" id="UP000449547">
    <property type="component" value="Unassembled WGS sequence"/>
</dbReference>
<evidence type="ECO:0000256" key="9">
    <source>
        <dbReference type="SAM" id="MobiDB-lite"/>
    </source>
</evidence>
<dbReference type="OrthoDB" id="529194at2759"/>
<keyword evidence="6" id="KW-0496">Mitochondrion</keyword>
<evidence type="ECO:0000256" key="3">
    <source>
        <dbReference type="ARBA" id="ARBA00011589"/>
    </source>
</evidence>
<comment type="function">
    <text evidence="8">Assembly factor required for Rieske Fe-S protein RIP1 incorporation into the cytochrome b-c1 (CIII) complex. Functions as a chaperone, binding to this subunit within the mitochondrial matrix and stabilizing it prior to its translocation and insertion into the late CIII dimeric intermediate within the mitochondrial inner membrane. Modulates the mitochondrial matrix zinc pool.</text>
</comment>
<sequence length="117" mass="13312">MSAGVHAYRNALRATRVAFRNDLPVLNAARHKIREEFEANRDVAAEVQEERLKHMNEVSKFLVQNIVQGEPQDNGRVMLHFHDRTELGDNETIKQNHQDNMGSLATAKGAKFKKCSD</sequence>
<keyword evidence="11" id="KW-1185">Reference proteome</keyword>
<dbReference type="PANTHER" id="PTHR46749:SF1">
    <property type="entry name" value="COMPLEX III ASSEMBLY FACTOR LYRM7"/>
    <property type="match status" value="1"/>
</dbReference>
<protein>
    <recommendedName>
        <fullName evidence="4">Mitochondrial zinc maintenance protein 1, mitochondrial</fullName>
    </recommendedName>
</protein>
<comment type="subunit">
    <text evidence="3">Interacts with RIP1.</text>
</comment>
<dbReference type="InterPro" id="IPR045298">
    <property type="entry name" value="Complex1_LYR_LYRM7"/>
</dbReference>
<dbReference type="GeneID" id="54783747"/>
<dbReference type="EMBL" id="SWFT01000153">
    <property type="protein sequence ID" value="KAA8897665.1"/>
    <property type="molecule type" value="Genomic_DNA"/>
</dbReference>
<evidence type="ECO:0000256" key="4">
    <source>
        <dbReference type="ARBA" id="ARBA00015108"/>
    </source>
</evidence>
<organism evidence="10 11">
    <name type="scientific">Diutina rugosa</name>
    <name type="common">Yeast</name>
    <name type="synonym">Candida rugosa</name>
    <dbReference type="NCBI Taxonomy" id="5481"/>
    <lineage>
        <taxon>Eukaryota</taxon>
        <taxon>Fungi</taxon>
        <taxon>Dikarya</taxon>
        <taxon>Ascomycota</taxon>
        <taxon>Saccharomycotina</taxon>
        <taxon>Pichiomycetes</taxon>
        <taxon>Debaryomycetaceae</taxon>
        <taxon>Diutina</taxon>
    </lineage>
</organism>
<keyword evidence="5" id="KW-0809">Transit peptide</keyword>
<evidence type="ECO:0000256" key="2">
    <source>
        <dbReference type="ARBA" id="ARBA00009949"/>
    </source>
</evidence>
<dbReference type="GO" id="GO:0034551">
    <property type="term" value="P:mitochondrial respiratory chain complex III assembly"/>
    <property type="evidence" value="ECO:0007669"/>
    <property type="project" value="InterPro"/>
</dbReference>
<dbReference type="InterPro" id="IPR050435">
    <property type="entry name" value="MZM1/LYRM7"/>
</dbReference>
<comment type="caution">
    <text evidence="10">The sequence shown here is derived from an EMBL/GenBank/DDBJ whole genome shotgun (WGS) entry which is preliminary data.</text>
</comment>
<evidence type="ECO:0000256" key="5">
    <source>
        <dbReference type="ARBA" id="ARBA00022946"/>
    </source>
</evidence>
<dbReference type="PANTHER" id="PTHR46749">
    <property type="entry name" value="COMPLEX III ASSEMBLY FACTOR LYRM7"/>
    <property type="match status" value="1"/>
</dbReference>
<dbReference type="CDD" id="cd20267">
    <property type="entry name" value="Complex1_LYR_LYRM7"/>
    <property type="match status" value="1"/>
</dbReference>
<comment type="subcellular location">
    <subcellularLocation>
        <location evidence="1">Mitochondrion matrix</location>
    </subcellularLocation>
</comment>
<feature type="region of interest" description="Disordered" evidence="9">
    <location>
        <begin position="95"/>
        <end position="117"/>
    </location>
</feature>
<dbReference type="GO" id="GO:0005759">
    <property type="term" value="C:mitochondrial matrix"/>
    <property type="evidence" value="ECO:0007669"/>
    <property type="project" value="UniProtKB-SubCell"/>
</dbReference>
<dbReference type="AlphaFoldDB" id="A0A642UEK6"/>
<evidence type="ECO:0000256" key="6">
    <source>
        <dbReference type="ARBA" id="ARBA00023128"/>
    </source>
</evidence>
<evidence type="ECO:0000256" key="7">
    <source>
        <dbReference type="ARBA" id="ARBA00023186"/>
    </source>
</evidence>
<comment type="similarity">
    <text evidence="2">Belongs to the complex I LYR family. MZM1 subfamily.</text>
</comment>
<dbReference type="VEuPathDB" id="FungiDB:DIURU_005096"/>
<keyword evidence="7" id="KW-0143">Chaperone</keyword>
<gene>
    <name evidence="10" type="ORF">DIURU_005096</name>
</gene>
<accession>A0A642UEK6</accession>
<evidence type="ECO:0000256" key="8">
    <source>
        <dbReference type="ARBA" id="ARBA00025268"/>
    </source>
</evidence>
<proteinExistence type="inferred from homology"/>
<dbReference type="OMA" id="KYKLRIH"/>
<name>A0A642UEK6_DIURU</name>
<dbReference type="RefSeq" id="XP_034010093.1">
    <property type="nucleotide sequence ID" value="XM_034158040.1"/>
</dbReference>
<reference evidence="10 11" key="1">
    <citation type="submission" date="2019-07" db="EMBL/GenBank/DDBJ databases">
        <title>Genome assembly of two rare yeast pathogens: Diutina rugosa and Trichomonascus ciferrii.</title>
        <authorList>
            <person name="Mixao V."/>
            <person name="Saus E."/>
            <person name="Hansen A."/>
            <person name="Lass-Flor C."/>
            <person name="Gabaldon T."/>
        </authorList>
    </citation>
    <scope>NUCLEOTIDE SEQUENCE [LARGE SCALE GENOMIC DNA]</scope>
    <source>
        <strain evidence="10 11">CBS 613</strain>
    </source>
</reference>
<evidence type="ECO:0000256" key="1">
    <source>
        <dbReference type="ARBA" id="ARBA00004305"/>
    </source>
</evidence>